<sequence>MFKTSDAIRTAYILEEGFTVLSHQKISAMTALTQWMEEAKKAVKKSGDTA</sequence>
<evidence type="ECO:0000313" key="2">
    <source>
        <dbReference type="Proteomes" id="UP000070442"/>
    </source>
</evidence>
<dbReference type="EMBL" id="LSDG01000045">
    <property type="protein sequence ID" value="KXB65269.1"/>
    <property type="molecule type" value="Genomic_DNA"/>
</dbReference>
<organism evidence="1 2">
    <name type="scientific">Aedoeadaptatus coxii</name>
    <dbReference type="NCBI Taxonomy" id="755172"/>
    <lineage>
        <taxon>Bacteria</taxon>
        <taxon>Bacillati</taxon>
        <taxon>Bacillota</taxon>
        <taxon>Tissierellia</taxon>
        <taxon>Tissierellales</taxon>
        <taxon>Peptoniphilaceae</taxon>
        <taxon>Aedoeadaptatus</taxon>
    </lineage>
</organism>
<accession>A0A134AC31</accession>
<proteinExistence type="predicted"/>
<dbReference type="AlphaFoldDB" id="A0A134AC31"/>
<reference evidence="2" key="1">
    <citation type="submission" date="2016-01" db="EMBL/GenBank/DDBJ databases">
        <authorList>
            <person name="Mitreva M."/>
            <person name="Pepin K.H."/>
            <person name="Mihindukulasuriya K.A."/>
            <person name="Fulton R."/>
            <person name="Fronick C."/>
            <person name="O'Laughlin M."/>
            <person name="Miner T."/>
            <person name="Herter B."/>
            <person name="Rosa B.A."/>
            <person name="Cordes M."/>
            <person name="Tomlinson C."/>
            <person name="Wollam A."/>
            <person name="Palsikar V.B."/>
            <person name="Mardis E.R."/>
            <person name="Wilson R.K."/>
        </authorList>
    </citation>
    <scope>NUCLEOTIDE SEQUENCE [LARGE SCALE GENOMIC DNA]</scope>
    <source>
        <strain evidence="2">DNF00729</strain>
    </source>
</reference>
<gene>
    <name evidence="1" type="ORF">HMPREF1863_01779</name>
</gene>
<dbReference type="STRING" id="755172.HMPREF1863_01779"/>
<dbReference type="OrthoDB" id="1701686at2"/>
<dbReference type="Proteomes" id="UP000070442">
    <property type="component" value="Unassembled WGS sequence"/>
</dbReference>
<name>A0A134AC31_9FIRM</name>
<keyword evidence="2" id="KW-1185">Reference proteome</keyword>
<evidence type="ECO:0000313" key="1">
    <source>
        <dbReference type="EMBL" id="KXB65269.1"/>
    </source>
</evidence>
<comment type="caution">
    <text evidence="1">The sequence shown here is derived from an EMBL/GenBank/DDBJ whole genome shotgun (WGS) entry which is preliminary data.</text>
</comment>
<protein>
    <submittedName>
        <fullName evidence="1">Uncharacterized protein</fullName>
    </submittedName>
</protein>